<reference evidence="11" key="1">
    <citation type="submission" date="2023-06" db="EMBL/GenBank/DDBJ databases">
        <title>Identification and characterization of horizontal gene transfer across gut microbiota members of farm animals based on homology search.</title>
        <authorList>
            <person name="Zeman M."/>
            <person name="Kubasova T."/>
            <person name="Jahodarova E."/>
            <person name="Nykrynova M."/>
            <person name="Rychlik I."/>
        </authorList>
    </citation>
    <scope>NUCLEOTIDE SEQUENCE [LARGE SCALE GENOMIC DNA]</scope>
    <source>
        <strain evidence="11">154_Feed</strain>
    </source>
</reference>
<dbReference type="SUPFAM" id="SSF55040">
    <property type="entry name" value="Molybdenum cofactor biosynthesis protein C, MoaC"/>
    <property type="match status" value="1"/>
</dbReference>
<evidence type="ECO:0000259" key="8">
    <source>
        <dbReference type="Pfam" id="PF01967"/>
    </source>
</evidence>
<dbReference type="InterPro" id="IPR004435">
    <property type="entry name" value="MobB_dom"/>
</dbReference>
<feature type="active site" evidence="6">
    <location>
        <position position="161"/>
    </location>
</feature>
<protein>
    <recommendedName>
        <fullName evidence="3 6">Cyclic pyranopterin monophosphate synthase</fullName>
        <ecNumber evidence="3 6">4.6.1.17</ecNumber>
    </recommendedName>
    <alternativeName>
        <fullName evidence="6">Molybdenum cofactor biosynthesis protein C</fullName>
    </alternativeName>
</protein>
<dbReference type="PANTHER" id="PTHR40072:SF1">
    <property type="entry name" value="MOLYBDOPTERIN-GUANINE DINUCLEOTIDE BIOSYNTHESIS ADAPTER PROTEIN"/>
    <property type="match status" value="1"/>
</dbReference>
<dbReference type="NCBIfam" id="TIGR00581">
    <property type="entry name" value="moaC"/>
    <property type="match status" value="1"/>
</dbReference>
<dbReference type="InterPro" id="IPR036522">
    <property type="entry name" value="MoaC_sf"/>
</dbReference>
<evidence type="ECO:0000259" key="9">
    <source>
        <dbReference type="Pfam" id="PF03205"/>
    </source>
</evidence>
<dbReference type="Gene3D" id="3.30.70.640">
    <property type="entry name" value="Molybdopterin cofactor biosynthesis C (MoaC) domain"/>
    <property type="match status" value="1"/>
</dbReference>
<comment type="pathway">
    <text evidence="2 6">Cofactor biosynthesis; molybdopterin biosynthesis.</text>
</comment>
<comment type="catalytic activity">
    <reaction evidence="1 6">
        <text>(8S)-3',8-cyclo-7,8-dihydroguanosine 5'-triphosphate = cyclic pyranopterin phosphate + diphosphate</text>
        <dbReference type="Rhea" id="RHEA:49580"/>
        <dbReference type="ChEBI" id="CHEBI:33019"/>
        <dbReference type="ChEBI" id="CHEBI:59648"/>
        <dbReference type="ChEBI" id="CHEBI:131766"/>
        <dbReference type="EC" id="4.6.1.17"/>
    </reaction>
</comment>
<dbReference type="Pfam" id="PF01967">
    <property type="entry name" value="MoaC"/>
    <property type="match status" value="1"/>
</dbReference>
<dbReference type="InterPro" id="IPR047594">
    <property type="entry name" value="MoaC_bact/euk"/>
</dbReference>
<dbReference type="InterPro" id="IPR027417">
    <property type="entry name" value="P-loop_NTPase"/>
</dbReference>
<dbReference type="Proteomes" id="UP001529421">
    <property type="component" value="Unassembled WGS sequence"/>
</dbReference>
<keyword evidence="11" id="KW-1185">Reference proteome</keyword>
<name>A0ABT7V8S7_9ACTN</name>
<feature type="domain" description="Molybdopterin-guanine dinucleotide biosynthesis protein B (MobB)" evidence="9">
    <location>
        <begin position="287"/>
        <end position="406"/>
    </location>
</feature>
<feature type="domain" description="Molybdopterin cofactor biosynthesis C (MoaC)" evidence="8">
    <location>
        <begin position="33"/>
        <end position="183"/>
    </location>
</feature>
<dbReference type="Gene3D" id="3.40.50.300">
    <property type="entry name" value="P-loop containing nucleotide triphosphate hydrolases"/>
    <property type="match status" value="1"/>
</dbReference>
<reference evidence="10 11" key="2">
    <citation type="submission" date="2023-06" db="EMBL/GenBank/DDBJ databases">
        <authorList>
            <person name="Zeman M."/>
            <person name="Kubasova T."/>
            <person name="Jahodarova E."/>
            <person name="Nykrynova M."/>
            <person name="Rychlik I."/>
        </authorList>
    </citation>
    <scope>NUCLEOTIDE SEQUENCE [LARGE SCALE GENOMIC DNA]</scope>
    <source>
        <strain evidence="10 11">154_Feed</strain>
    </source>
</reference>
<comment type="subunit">
    <text evidence="6">Homohexamer; trimer of dimers.</text>
</comment>
<dbReference type="InterPro" id="IPR023045">
    <property type="entry name" value="MoaC"/>
</dbReference>
<dbReference type="CDD" id="cd03116">
    <property type="entry name" value="MobB"/>
    <property type="match status" value="1"/>
</dbReference>
<keyword evidence="4 6" id="KW-0501">Molybdenum cofactor biosynthesis</keyword>
<comment type="caution">
    <text evidence="10">The sequence shown here is derived from an EMBL/GenBank/DDBJ whole genome shotgun (WGS) entry which is preliminary data.</text>
</comment>
<dbReference type="InterPro" id="IPR052539">
    <property type="entry name" value="MGD_biosynthesis_adapter"/>
</dbReference>
<dbReference type="InterPro" id="IPR002820">
    <property type="entry name" value="Mopterin_CF_biosynth-C_dom"/>
</dbReference>
<dbReference type="RefSeq" id="WP_289545005.1">
    <property type="nucleotide sequence ID" value="NZ_JAUDDZ010000005.1"/>
</dbReference>
<evidence type="ECO:0000256" key="1">
    <source>
        <dbReference type="ARBA" id="ARBA00001637"/>
    </source>
</evidence>
<sequence length="455" mass="47413">MDARNNTPAAAPGARDAYRDTLTHVDERGDVRMVDVSEKAETKRIAIAEGSILMHPETQAMVLEDRAKKGDVLACARVAGIMASKRTSDLIPMCHPLMITKSKVDILPIAPAGVAREGWAPAREDGRVGFRVRATCGVTGVTGIEMEALTAASVACLTIYDMCKAVDRGMEVVDVRLLRKEGGRSGLWERGGQGAPEASESVAAADGPVVQTAGASTSGVAHADAAGASSSGPLASTRMQAGAASADDVARAVPCAPDAASASVACDIAGRPAAASVAPAAAHAPAIAFVGYQNSGKTTLVEKVINILTARGLRVGSIKHHGHAGFDIDVPGKDSWRHAQAGSRHVGLISADRYAEYADTSEEFPLERMLERYTDVDVVIVEGYKTAGLPNFVVARSGVDRRHRASSVDLVDEHTIALACNDVVARQAADSVRTVDINDARAVADLVREALSGLA</sequence>
<dbReference type="SUPFAM" id="SSF52540">
    <property type="entry name" value="P-loop containing nucleoside triphosphate hydrolases"/>
    <property type="match status" value="1"/>
</dbReference>
<gene>
    <name evidence="6 10" type="primary">moaC</name>
    <name evidence="10" type="ORF">QUW28_05235</name>
</gene>
<dbReference type="CDD" id="cd01420">
    <property type="entry name" value="MoaC_PE"/>
    <property type="match status" value="1"/>
</dbReference>
<comment type="similarity">
    <text evidence="6">Belongs to the MoaC family.</text>
</comment>
<evidence type="ECO:0000256" key="2">
    <source>
        <dbReference type="ARBA" id="ARBA00005046"/>
    </source>
</evidence>
<evidence type="ECO:0000256" key="3">
    <source>
        <dbReference type="ARBA" id="ARBA00012575"/>
    </source>
</evidence>
<feature type="binding site" evidence="6">
    <location>
        <begin position="93"/>
        <end position="95"/>
    </location>
    <ligand>
        <name>substrate</name>
    </ligand>
</feature>
<keyword evidence="5 6" id="KW-0456">Lyase</keyword>
<dbReference type="EMBL" id="JAUDDZ010000005">
    <property type="protein sequence ID" value="MDM8274903.1"/>
    <property type="molecule type" value="Genomic_DNA"/>
</dbReference>
<dbReference type="Pfam" id="PF03205">
    <property type="entry name" value="MobB"/>
    <property type="match status" value="1"/>
</dbReference>
<dbReference type="PANTHER" id="PTHR40072">
    <property type="entry name" value="MOLYBDOPTERIN-GUANINE DINUCLEOTIDE BIOSYNTHESIS ADAPTER PROTEIN-RELATED"/>
    <property type="match status" value="1"/>
</dbReference>
<dbReference type="GO" id="GO:0061799">
    <property type="term" value="F:cyclic pyranopterin monophosphate synthase activity"/>
    <property type="evidence" value="ECO:0007669"/>
    <property type="project" value="UniProtKB-EC"/>
</dbReference>
<accession>A0ABT7V8S7</accession>
<proteinExistence type="inferred from homology"/>
<evidence type="ECO:0000256" key="4">
    <source>
        <dbReference type="ARBA" id="ARBA00023150"/>
    </source>
</evidence>
<evidence type="ECO:0000313" key="11">
    <source>
        <dbReference type="Proteomes" id="UP001529421"/>
    </source>
</evidence>
<dbReference type="NCBIfam" id="NF006870">
    <property type="entry name" value="PRK09364.1"/>
    <property type="match status" value="1"/>
</dbReference>
<dbReference type="HAMAP" id="MF_01224_B">
    <property type="entry name" value="MoaC_B"/>
    <property type="match status" value="1"/>
</dbReference>
<dbReference type="EC" id="4.6.1.17" evidence="3 6"/>
<evidence type="ECO:0000256" key="6">
    <source>
        <dbReference type="HAMAP-Rule" id="MF_01224"/>
    </source>
</evidence>
<evidence type="ECO:0000313" key="10">
    <source>
        <dbReference type="EMBL" id="MDM8274903.1"/>
    </source>
</evidence>
<feature type="binding site" evidence="6">
    <location>
        <begin position="146"/>
        <end position="147"/>
    </location>
    <ligand>
        <name>substrate</name>
    </ligand>
</feature>
<feature type="region of interest" description="Disordered" evidence="7">
    <location>
        <begin position="185"/>
        <end position="204"/>
    </location>
</feature>
<evidence type="ECO:0000256" key="7">
    <source>
        <dbReference type="SAM" id="MobiDB-lite"/>
    </source>
</evidence>
<organism evidence="10 11">
    <name type="scientific">Enorma phocaeensis</name>
    <dbReference type="NCBI Taxonomy" id="1871019"/>
    <lineage>
        <taxon>Bacteria</taxon>
        <taxon>Bacillati</taxon>
        <taxon>Actinomycetota</taxon>
        <taxon>Coriobacteriia</taxon>
        <taxon>Coriobacteriales</taxon>
        <taxon>Coriobacteriaceae</taxon>
        <taxon>Enorma</taxon>
    </lineage>
</organism>
<evidence type="ECO:0000256" key="5">
    <source>
        <dbReference type="ARBA" id="ARBA00023239"/>
    </source>
</evidence>
<comment type="function">
    <text evidence="6">Catalyzes the conversion of (8S)-3',8-cyclo-7,8-dihydroguanosine 5'-triphosphate to cyclic pyranopterin monophosphate (cPMP).</text>
</comment>
<dbReference type="NCBIfam" id="TIGR00176">
    <property type="entry name" value="mobB"/>
    <property type="match status" value="1"/>
</dbReference>